<dbReference type="RefSeq" id="WP_143436988.1">
    <property type="nucleotide sequence ID" value="NZ_FZNS01000002.1"/>
</dbReference>
<organism evidence="2 3">
    <name type="scientific">Hymenobacter mucosus</name>
    <dbReference type="NCBI Taxonomy" id="1411120"/>
    <lineage>
        <taxon>Bacteria</taxon>
        <taxon>Pseudomonadati</taxon>
        <taxon>Bacteroidota</taxon>
        <taxon>Cytophagia</taxon>
        <taxon>Cytophagales</taxon>
        <taxon>Hymenobacteraceae</taxon>
        <taxon>Hymenobacter</taxon>
    </lineage>
</organism>
<gene>
    <name evidence="2" type="ORF">SAMN06269173_10244</name>
</gene>
<dbReference type="Proteomes" id="UP000198310">
    <property type="component" value="Unassembled WGS sequence"/>
</dbReference>
<evidence type="ECO:0000313" key="2">
    <source>
        <dbReference type="EMBL" id="SNR39292.1"/>
    </source>
</evidence>
<dbReference type="AlphaFoldDB" id="A0A238VYA2"/>
<evidence type="ECO:0000256" key="1">
    <source>
        <dbReference type="SAM" id="MobiDB-lite"/>
    </source>
</evidence>
<sequence>MSTPAPDPNEQKKNQTTESNEAPQPGSQNTTQSTLTDGDGIRGGYGDSDQTNGLEGGEDAGPDGSPTHDS</sequence>
<keyword evidence="3" id="KW-1185">Reference proteome</keyword>
<reference evidence="3" key="1">
    <citation type="submission" date="2017-06" db="EMBL/GenBank/DDBJ databases">
        <authorList>
            <person name="Varghese N."/>
            <person name="Submissions S."/>
        </authorList>
    </citation>
    <scope>NUCLEOTIDE SEQUENCE [LARGE SCALE GENOMIC DNA]</scope>
    <source>
        <strain evidence="3">DSM 28041</strain>
    </source>
</reference>
<feature type="compositionally biased region" description="Polar residues" evidence="1">
    <location>
        <begin position="16"/>
        <end position="36"/>
    </location>
</feature>
<proteinExistence type="predicted"/>
<feature type="region of interest" description="Disordered" evidence="1">
    <location>
        <begin position="1"/>
        <end position="70"/>
    </location>
</feature>
<accession>A0A238VYA2</accession>
<name>A0A238VYA2_9BACT</name>
<evidence type="ECO:0000313" key="3">
    <source>
        <dbReference type="Proteomes" id="UP000198310"/>
    </source>
</evidence>
<protein>
    <submittedName>
        <fullName evidence="2">Uncharacterized protein</fullName>
    </submittedName>
</protein>
<dbReference type="EMBL" id="FZNS01000002">
    <property type="protein sequence ID" value="SNR39292.1"/>
    <property type="molecule type" value="Genomic_DNA"/>
</dbReference>